<evidence type="ECO:0000313" key="2">
    <source>
        <dbReference type="EMBL" id="KAA5546996.1"/>
    </source>
</evidence>
<sequence>MMSDDGESSRKTQPRGFRWSIGTALLWVAIAGLVANSIMMHRRTTLLQQKIDHQQREMSALRPLPPEEVASQFERSTTLGPITTSVKDVRYSPEKDAYRIEFGWTDATTGKQWFTDVELKSDGYGTYYGQIRNHPFIEPLGREEFYAVSVRTPSPLAE</sequence>
<gene>
    <name evidence="2" type="ORF">FYK55_00835</name>
</gene>
<dbReference type="Proteomes" id="UP000324479">
    <property type="component" value="Unassembled WGS sequence"/>
</dbReference>
<protein>
    <submittedName>
        <fullName evidence="2">Uncharacterized protein</fullName>
    </submittedName>
</protein>
<evidence type="ECO:0000256" key="1">
    <source>
        <dbReference type="SAM" id="Phobius"/>
    </source>
</evidence>
<dbReference type="AlphaFoldDB" id="A0A5M6DKS9"/>
<keyword evidence="3" id="KW-1185">Reference proteome</keyword>
<keyword evidence="1" id="KW-0812">Transmembrane</keyword>
<proteinExistence type="predicted"/>
<keyword evidence="1" id="KW-1133">Transmembrane helix</keyword>
<comment type="caution">
    <text evidence="2">The sequence shown here is derived from an EMBL/GenBank/DDBJ whole genome shotgun (WGS) entry which is preliminary data.</text>
</comment>
<reference evidence="2 3" key="1">
    <citation type="submission" date="2019-08" db="EMBL/GenBank/DDBJ databases">
        <authorList>
            <person name="Dhanesh K."/>
            <person name="Kumar G."/>
            <person name="Sasikala C."/>
            <person name="Venkata Ramana C."/>
        </authorList>
    </citation>
    <scope>NUCLEOTIDE SEQUENCE [LARGE SCALE GENOMIC DNA]</scope>
    <source>
        <strain evidence="2 3">JC645</strain>
    </source>
</reference>
<organism evidence="2 3">
    <name type="scientific">Roseiconus nitratireducens</name>
    <dbReference type="NCBI Taxonomy" id="2605748"/>
    <lineage>
        <taxon>Bacteria</taxon>
        <taxon>Pseudomonadati</taxon>
        <taxon>Planctomycetota</taxon>
        <taxon>Planctomycetia</taxon>
        <taxon>Pirellulales</taxon>
        <taxon>Pirellulaceae</taxon>
        <taxon>Roseiconus</taxon>
    </lineage>
</organism>
<name>A0A5M6DKS9_9BACT</name>
<keyword evidence="1" id="KW-0472">Membrane</keyword>
<dbReference type="EMBL" id="VWOX01000001">
    <property type="protein sequence ID" value="KAA5546996.1"/>
    <property type="molecule type" value="Genomic_DNA"/>
</dbReference>
<dbReference type="RefSeq" id="WP_150074103.1">
    <property type="nucleotide sequence ID" value="NZ_VWOX01000001.1"/>
</dbReference>
<accession>A0A5M6DKS9</accession>
<evidence type="ECO:0000313" key="3">
    <source>
        <dbReference type="Proteomes" id="UP000324479"/>
    </source>
</evidence>
<feature type="transmembrane region" description="Helical" evidence="1">
    <location>
        <begin position="20"/>
        <end position="40"/>
    </location>
</feature>